<feature type="region of interest" description="Disordered" evidence="1">
    <location>
        <begin position="1"/>
        <end position="21"/>
    </location>
</feature>
<feature type="compositionally biased region" description="Low complexity" evidence="1">
    <location>
        <begin position="200"/>
        <end position="209"/>
    </location>
</feature>
<sequence>MTHNTTNTNPTHNNNVSADKPSTVDAIKEKAAAVVGKLTGKHHTDDHTKDHHHHDTTTGAHTHDTTSAHTHDVTGAHTHGTTGAHTHNPTGAHTHDATGAHTHDATGTYTHDATGTRHLAGANVVAVPSAAPTAVHSTGAGITSGGNVAPPGATQGTTGLASATTQPLNHQNQHHHVHDANTTGVHNNHHHDHHQGTGGMATTAAGAHGINQTHPTAPVGAHLPGTGTGAHHPGATAPLGTGTHGTHATGAATGTHHGTQNVGGVDPNRVEATIDEVTSRLVGAPGDPNNLDPAHIKPTM</sequence>
<feature type="compositionally biased region" description="Polar residues" evidence="1">
    <location>
        <begin position="154"/>
        <end position="171"/>
    </location>
</feature>
<evidence type="ECO:0000313" key="3">
    <source>
        <dbReference type="Proteomes" id="UP001194580"/>
    </source>
</evidence>
<keyword evidence="3" id="KW-1185">Reference proteome</keyword>
<feature type="region of interest" description="Disordered" evidence="1">
    <location>
        <begin position="40"/>
        <end position="113"/>
    </location>
</feature>
<feature type="compositionally biased region" description="Basic and acidic residues" evidence="1">
    <location>
        <begin position="42"/>
        <end position="74"/>
    </location>
</feature>
<dbReference type="AlphaFoldDB" id="A0AAD4DK60"/>
<organism evidence="2 3">
    <name type="scientific">Linnemannia exigua</name>
    <dbReference type="NCBI Taxonomy" id="604196"/>
    <lineage>
        <taxon>Eukaryota</taxon>
        <taxon>Fungi</taxon>
        <taxon>Fungi incertae sedis</taxon>
        <taxon>Mucoromycota</taxon>
        <taxon>Mortierellomycotina</taxon>
        <taxon>Mortierellomycetes</taxon>
        <taxon>Mortierellales</taxon>
        <taxon>Mortierellaceae</taxon>
        <taxon>Linnemannia</taxon>
    </lineage>
</organism>
<name>A0AAD4DK60_9FUNG</name>
<evidence type="ECO:0000313" key="2">
    <source>
        <dbReference type="EMBL" id="KAG0280287.1"/>
    </source>
</evidence>
<accession>A0AAD4DK60</accession>
<feature type="compositionally biased region" description="Low complexity" evidence="1">
    <location>
        <begin position="1"/>
        <end position="15"/>
    </location>
</feature>
<reference evidence="2" key="1">
    <citation type="journal article" date="2020" name="Fungal Divers.">
        <title>Resolving the Mortierellaceae phylogeny through synthesis of multi-gene phylogenetics and phylogenomics.</title>
        <authorList>
            <person name="Vandepol N."/>
            <person name="Liber J."/>
            <person name="Desiro A."/>
            <person name="Na H."/>
            <person name="Kennedy M."/>
            <person name="Barry K."/>
            <person name="Grigoriev I.V."/>
            <person name="Miller A.N."/>
            <person name="O'Donnell K."/>
            <person name="Stajich J.E."/>
            <person name="Bonito G."/>
        </authorList>
    </citation>
    <scope>NUCLEOTIDE SEQUENCE</scope>
    <source>
        <strain evidence="2">NRRL 28262</strain>
    </source>
</reference>
<feature type="compositionally biased region" description="Low complexity" evidence="1">
    <location>
        <begin position="220"/>
        <end position="259"/>
    </location>
</feature>
<gene>
    <name evidence="2" type="ORF">BGZ95_010647</name>
</gene>
<evidence type="ECO:0000256" key="1">
    <source>
        <dbReference type="SAM" id="MobiDB-lite"/>
    </source>
</evidence>
<dbReference type="EMBL" id="JAAAIL010000073">
    <property type="protein sequence ID" value="KAG0280287.1"/>
    <property type="molecule type" value="Genomic_DNA"/>
</dbReference>
<feature type="compositionally biased region" description="Low complexity" evidence="1">
    <location>
        <begin position="75"/>
        <end position="92"/>
    </location>
</feature>
<feature type="compositionally biased region" description="Basic and acidic residues" evidence="1">
    <location>
        <begin position="93"/>
        <end position="104"/>
    </location>
</feature>
<comment type="caution">
    <text evidence="2">The sequence shown here is derived from an EMBL/GenBank/DDBJ whole genome shotgun (WGS) entry which is preliminary data.</text>
</comment>
<feature type="region of interest" description="Disordered" evidence="1">
    <location>
        <begin position="280"/>
        <end position="300"/>
    </location>
</feature>
<feature type="region of interest" description="Disordered" evidence="1">
    <location>
        <begin position="137"/>
        <end position="267"/>
    </location>
</feature>
<proteinExistence type="predicted"/>
<dbReference type="Proteomes" id="UP001194580">
    <property type="component" value="Unassembled WGS sequence"/>
</dbReference>
<protein>
    <submittedName>
        <fullName evidence="2">Uncharacterized protein</fullName>
    </submittedName>
</protein>